<evidence type="ECO:0000256" key="1">
    <source>
        <dbReference type="SAM" id="MobiDB-lite"/>
    </source>
</evidence>
<dbReference type="Gene3D" id="1.25.40.10">
    <property type="entry name" value="Tetratricopeptide repeat domain"/>
    <property type="match status" value="3"/>
</dbReference>
<organism evidence="4 5">
    <name type="scientific">Caenimonas terrae</name>
    <dbReference type="NCBI Taxonomy" id="696074"/>
    <lineage>
        <taxon>Bacteria</taxon>
        <taxon>Pseudomonadati</taxon>
        <taxon>Pseudomonadota</taxon>
        <taxon>Betaproteobacteria</taxon>
        <taxon>Burkholderiales</taxon>
        <taxon>Comamonadaceae</taxon>
        <taxon>Caenimonas</taxon>
    </lineage>
</organism>
<dbReference type="RefSeq" id="WP_376847995.1">
    <property type="nucleotide sequence ID" value="NZ_JBHSMF010000002.1"/>
</dbReference>
<dbReference type="Pfam" id="PF13283">
    <property type="entry name" value="NfrA_C"/>
    <property type="match status" value="1"/>
</dbReference>
<keyword evidence="5" id="KW-1185">Reference proteome</keyword>
<name>A0ABW0N5N0_9BURK</name>
<dbReference type="Proteomes" id="UP001596037">
    <property type="component" value="Unassembled WGS sequence"/>
</dbReference>
<dbReference type="InterPro" id="IPR011990">
    <property type="entry name" value="TPR-like_helical_dom_sf"/>
</dbReference>
<dbReference type="InterPro" id="IPR019734">
    <property type="entry name" value="TPR_rpt"/>
</dbReference>
<evidence type="ECO:0000313" key="4">
    <source>
        <dbReference type="EMBL" id="MFC5495961.1"/>
    </source>
</evidence>
<gene>
    <name evidence="4" type="ORF">ACFPOE_00300</name>
</gene>
<accession>A0ABW0N5N0</accession>
<feature type="compositionally biased region" description="Low complexity" evidence="1">
    <location>
        <begin position="92"/>
        <end position="103"/>
    </location>
</feature>
<evidence type="ECO:0000313" key="5">
    <source>
        <dbReference type="Proteomes" id="UP001596037"/>
    </source>
</evidence>
<evidence type="ECO:0000256" key="2">
    <source>
        <dbReference type="SAM" id="SignalP"/>
    </source>
</evidence>
<sequence length="856" mass="91406">MNDNMKNNKVTPSLLLAAVLALGAGGALAQAKEPLPLSGPAFENADQAYKAYQQGDYDRAIALSREAIRLRPDVPRLRKLLADAQRAKRGGRAPAARVARQQGPTKVLRPVAPAGKPHDPAFLAADAAYKAYDRKDYGAAVTQAQEATRLAPTNRAYWLLLVNSLIAADRLQEADQALNQGLQAAGDDASLRTQRESIRRAMAQAAGTAMYRALEAGNLPAATSSARAAVQLAPENPAYRLILIEVLLRSEQFAEAERLASESVALLPDSVVPLAMRGYARQRQGRWPEAKADFDRALQQRGLSAAQQRNLRLVAADSALAAREPQRAIELLQGLPDSDAAVAQRRAAAARLTVRVSAQVPPLTSSSFPPPGLDCGAAESALTCALLPGQAGRDPAFEVASQAYRALEAKDYPLAADKAAQAVAISPGNRDYQLLLLDAQLGAGRLADAQQAATAALALEPGDAALLAQRGSIRKRLGDEAGAAEDFNAALATGRLAPAAEVGALADLGRKSEARNRFAQYQADGQLRGTSDLDLAYLAARVGDDESARALFASADAAGKLPDSALQDSAYSSLRAGKDGEAVNYFKRTIDAADSLKLKLEPQMLFDTRRAVADITREGGIIASLMYRGGGTVVSGFGATRNEVGNRSAQVGVEAYWRPFGYQNGRYVELFARGFETLYSQAGGATGGDSLQTALGVRWKPLSTQNLVLSLSRVFSKGADDDWLAQAGYSLDLGTDLRVDVDNWWTTRVAAEAGHYFQAKQDYGLASVMVGKSYRLSGDGKTVAYPHAVVAAEYNSLLPSDKLSVAAGPGVSLRRWFREDKYAAPRSYIDFSLDYRFRLAGDERAKGLFFTSLVSY</sequence>
<feature type="signal peptide" evidence="2">
    <location>
        <begin position="1"/>
        <end position="29"/>
    </location>
</feature>
<feature type="domain" description="Bacteriophage N4 adsorption protein A C-terminal" evidence="3">
    <location>
        <begin position="683"/>
        <end position="850"/>
    </location>
</feature>
<dbReference type="EMBL" id="JBHSMF010000002">
    <property type="protein sequence ID" value="MFC5495961.1"/>
    <property type="molecule type" value="Genomic_DNA"/>
</dbReference>
<proteinExistence type="predicted"/>
<dbReference type="InterPro" id="IPR025137">
    <property type="entry name" value="NfrA_C"/>
</dbReference>
<keyword evidence="2" id="KW-0732">Signal</keyword>
<dbReference type="PANTHER" id="PTHR12558">
    <property type="entry name" value="CELL DIVISION CYCLE 16,23,27"/>
    <property type="match status" value="1"/>
</dbReference>
<evidence type="ECO:0000259" key="3">
    <source>
        <dbReference type="Pfam" id="PF13283"/>
    </source>
</evidence>
<reference evidence="5" key="1">
    <citation type="journal article" date="2019" name="Int. J. Syst. Evol. Microbiol.">
        <title>The Global Catalogue of Microorganisms (GCM) 10K type strain sequencing project: providing services to taxonomists for standard genome sequencing and annotation.</title>
        <authorList>
            <consortium name="The Broad Institute Genomics Platform"/>
            <consortium name="The Broad Institute Genome Sequencing Center for Infectious Disease"/>
            <person name="Wu L."/>
            <person name="Ma J."/>
        </authorList>
    </citation>
    <scope>NUCLEOTIDE SEQUENCE [LARGE SCALE GENOMIC DNA]</scope>
    <source>
        <strain evidence="5">CCUG 57401</strain>
    </source>
</reference>
<feature type="chain" id="PRO_5045614108" evidence="2">
    <location>
        <begin position="30"/>
        <end position="856"/>
    </location>
</feature>
<dbReference type="SUPFAM" id="SSF48452">
    <property type="entry name" value="TPR-like"/>
    <property type="match status" value="2"/>
</dbReference>
<dbReference type="Pfam" id="PF13432">
    <property type="entry name" value="TPR_16"/>
    <property type="match status" value="2"/>
</dbReference>
<feature type="region of interest" description="Disordered" evidence="1">
    <location>
        <begin position="91"/>
        <end position="114"/>
    </location>
</feature>
<dbReference type="PANTHER" id="PTHR12558:SF13">
    <property type="entry name" value="CELL DIVISION CYCLE PROTEIN 27 HOMOLOG"/>
    <property type="match status" value="1"/>
</dbReference>
<protein>
    <submittedName>
        <fullName evidence="4">Tetratricopeptide repeat protein</fullName>
    </submittedName>
</protein>
<dbReference type="SMART" id="SM00028">
    <property type="entry name" value="TPR"/>
    <property type="match status" value="6"/>
</dbReference>
<comment type="caution">
    <text evidence="4">The sequence shown here is derived from an EMBL/GenBank/DDBJ whole genome shotgun (WGS) entry which is preliminary data.</text>
</comment>